<dbReference type="EMBL" id="MKIM01000021">
    <property type="protein sequence ID" value="OLP46347.1"/>
    <property type="molecule type" value="Genomic_DNA"/>
</dbReference>
<feature type="transmembrane region" description="Helical" evidence="3">
    <location>
        <begin position="12"/>
        <end position="32"/>
    </location>
</feature>
<keyword evidence="2" id="KW-0732">Signal</keyword>
<dbReference type="GO" id="GO:0042597">
    <property type="term" value="C:periplasmic space"/>
    <property type="evidence" value="ECO:0007669"/>
    <property type="project" value="UniProtKB-SubCell"/>
</dbReference>
<evidence type="ECO:0000313" key="5">
    <source>
        <dbReference type="EMBL" id="OLP46347.1"/>
    </source>
</evidence>
<dbReference type="STRING" id="1867956.BJF95_04025"/>
<dbReference type="AlphaFoldDB" id="A0A1Q8ZWI9"/>
<protein>
    <submittedName>
        <fullName evidence="5">Amino acid ABC transporter</fullName>
    </submittedName>
</protein>
<dbReference type="SUPFAM" id="SSF53850">
    <property type="entry name" value="Periplasmic binding protein-like II"/>
    <property type="match status" value="1"/>
</dbReference>
<dbReference type="PANTHER" id="PTHR35936:SF19">
    <property type="entry name" value="AMINO-ACID-BINDING PROTEIN YXEM-RELATED"/>
    <property type="match status" value="1"/>
</dbReference>
<dbReference type="SMART" id="SM00062">
    <property type="entry name" value="PBPb"/>
    <property type="match status" value="1"/>
</dbReference>
<dbReference type="PANTHER" id="PTHR35936">
    <property type="entry name" value="MEMBRANE-BOUND LYTIC MUREIN TRANSGLYCOSYLASE F"/>
    <property type="match status" value="1"/>
</dbReference>
<keyword evidence="6" id="KW-1185">Reference proteome</keyword>
<sequence length="276" mass="30222">MSYKASFTRRHFGLAAVGGVVMALVTTTVGYAETAVRTIKIATAAESKPLSWGAIGVEPQGYEPDLLKAINAKLPQYKFQMEGAADIAQETGLATGKYDMITGGYYKSEARAKQFLIPDNPMGASMMKIYSRKDSNINGMKDLVGKRIVPVTAGGGVYKFVTQWQKDNPDHKVDISTSSAGIPYPNRLKEVENGKYDALILPSNLGEQTVIDNQKLDIKASEPVSINNTYILIHKSDENKALLDDVNKALKELKDDGTIDKLSQTWFGENIASYMK</sequence>
<keyword evidence="3" id="KW-0812">Transmembrane</keyword>
<evidence type="ECO:0000313" key="6">
    <source>
        <dbReference type="Proteomes" id="UP000186894"/>
    </source>
</evidence>
<proteinExistence type="predicted"/>
<evidence type="ECO:0000256" key="3">
    <source>
        <dbReference type="SAM" id="Phobius"/>
    </source>
</evidence>
<keyword evidence="3" id="KW-1133">Transmembrane helix</keyword>
<comment type="caution">
    <text evidence="5">The sequence shown here is derived from an EMBL/GenBank/DDBJ whole genome shotgun (WGS) entry which is preliminary data.</text>
</comment>
<evidence type="ECO:0000256" key="2">
    <source>
        <dbReference type="ARBA" id="ARBA00022729"/>
    </source>
</evidence>
<keyword evidence="3" id="KW-0472">Membrane</keyword>
<evidence type="ECO:0000256" key="1">
    <source>
        <dbReference type="ARBA" id="ARBA00004418"/>
    </source>
</evidence>
<dbReference type="RefSeq" id="WP_075638018.1">
    <property type="nucleotide sequence ID" value="NZ_MKIM01000021.1"/>
</dbReference>
<reference evidence="5 6" key="1">
    <citation type="submission" date="2016-09" db="EMBL/GenBank/DDBJ databases">
        <title>Rhizobium oryziradicis sp. nov., isolated from the root of rice.</title>
        <authorList>
            <person name="Zhao J."/>
            <person name="Zhang X."/>
        </authorList>
    </citation>
    <scope>NUCLEOTIDE SEQUENCE [LARGE SCALE GENOMIC DNA]</scope>
    <source>
        <strain evidence="5 6">N19</strain>
    </source>
</reference>
<dbReference type="InterPro" id="IPR001638">
    <property type="entry name" value="Solute-binding_3/MltF_N"/>
</dbReference>
<dbReference type="Gene3D" id="3.40.190.10">
    <property type="entry name" value="Periplasmic binding protein-like II"/>
    <property type="match status" value="2"/>
</dbReference>
<dbReference type="Proteomes" id="UP000186894">
    <property type="component" value="Unassembled WGS sequence"/>
</dbReference>
<dbReference type="Pfam" id="PF00497">
    <property type="entry name" value="SBP_bac_3"/>
    <property type="match status" value="1"/>
</dbReference>
<feature type="domain" description="Solute-binding protein family 3/N-terminal" evidence="4">
    <location>
        <begin position="38"/>
        <end position="270"/>
    </location>
</feature>
<gene>
    <name evidence="5" type="ORF">BJF95_04025</name>
</gene>
<organism evidence="5 6">
    <name type="scientific">Rhizobium oryziradicis</name>
    <dbReference type="NCBI Taxonomy" id="1867956"/>
    <lineage>
        <taxon>Bacteria</taxon>
        <taxon>Pseudomonadati</taxon>
        <taxon>Pseudomonadota</taxon>
        <taxon>Alphaproteobacteria</taxon>
        <taxon>Hyphomicrobiales</taxon>
        <taxon>Rhizobiaceae</taxon>
        <taxon>Rhizobium/Agrobacterium group</taxon>
        <taxon>Rhizobium</taxon>
    </lineage>
</organism>
<dbReference type="OrthoDB" id="7248418at2"/>
<accession>A0A1Q8ZWI9</accession>
<name>A0A1Q8ZWI9_9HYPH</name>
<evidence type="ECO:0000259" key="4">
    <source>
        <dbReference type="SMART" id="SM00062"/>
    </source>
</evidence>
<comment type="subcellular location">
    <subcellularLocation>
        <location evidence="1">Periplasm</location>
    </subcellularLocation>
</comment>